<dbReference type="InterPro" id="IPR051951">
    <property type="entry name" value="UNC-93_regulatory"/>
</dbReference>
<keyword evidence="2" id="KW-1133">Transmembrane helix</keyword>
<accession>A0A5S6QM26</accession>
<evidence type="ECO:0000313" key="3">
    <source>
        <dbReference type="Proteomes" id="UP000046395"/>
    </source>
</evidence>
<dbReference type="InterPro" id="IPR036259">
    <property type="entry name" value="MFS_trans_sf"/>
</dbReference>
<dbReference type="GO" id="GO:0055120">
    <property type="term" value="C:striated muscle dense body"/>
    <property type="evidence" value="ECO:0007669"/>
    <property type="project" value="TreeGrafter"/>
</dbReference>
<dbReference type="GO" id="GO:0015459">
    <property type="term" value="F:potassium channel regulator activity"/>
    <property type="evidence" value="ECO:0007669"/>
    <property type="project" value="TreeGrafter"/>
</dbReference>
<proteinExistence type="inferred from homology"/>
<feature type="transmembrane region" description="Helical" evidence="2">
    <location>
        <begin position="187"/>
        <end position="204"/>
    </location>
</feature>
<dbReference type="STRING" id="70415.A0A5S6QM26"/>
<feature type="transmembrane region" description="Helical" evidence="2">
    <location>
        <begin position="134"/>
        <end position="155"/>
    </location>
</feature>
<reference evidence="4" key="1">
    <citation type="submission" date="2019-12" db="UniProtKB">
        <authorList>
            <consortium name="WormBaseParasite"/>
        </authorList>
    </citation>
    <scope>IDENTIFICATION</scope>
</reference>
<keyword evidence="2" id="KW-0812">Transmembrane</keyword>
<dbReference type="WBParaSite" id="TMUE_2000008265.1">
    <property type="protein sequence ID" value="TMUE_2000008265.1"/>
    <property type="gene ID" value="WBGene00300193"/>
</dbReference>
<dbReference type="GO" id="GO:0005886">
    <property type="term" value="C:plasma membrane"/>
    <property type="evidence" value="ECO:0007669"/>
    <property type="project" value="TreeGrafter"/>
</dbReference>
<organism evidence="3 4">
    <name type="scientific">Trichuris muris</name>
    <name type="common">Mouse whipworm</name>
    <dbReference type="NCBI Taxonomy" id="70415"/>
    <lineage>
        <taxon>Eukaryota</taxon>
        <taxon>Metazoa</taxon>
        <taxon>Ecdysozoa</taxon>
        <taxon>Nematoda</taxon>
        <taxon>Enoplea</taxon>
        <taxon>Dorylaimia</taxon>
        <taxon>Trichinellida</taxon>
        <taxon>Trichuridae</taxon>
        <taxon>Trichuris</taxon>
    </lineage>
</organism>
<feature type="transmembrane region" description="Helical" evidence="2">
    <location>
        <begin position="251"/>
        <end position="268"/>
    </location>
</feature>
<evidence type="ECO:0000256" key="1">
    <source>
        <dbReference type="ARBA" id="ARBA00009172"/>
    </source>
</evidence>
<dbReference type="SUPFAM" id="SSF103473">
    <property type="entry name" value="MFS general substrate transporter"/>
    <property type="match status" value="1"/>
</dbReference>
<keyword evidence="3" id="KW-1185">Reference proteome</keyword>
<comment type="similarity">
    <text evidence="1">Belongs to the unc-93 family.</text>
</comment>
<dbReference type="GO" id="GO:0006937">
    <property type="term" value="P:regulation of muscle contraction"/>
    <property type="evidence" value="ECO:0007669"/>
    <property type="project" value="TreeGrafter"/>
</dbReference>
<dbReference type="Proteomes" id="UP000046395">
    <property type="component" value="Unassembled WGS sequence"/>
</dbReference>
<dbReference type="GO" id="GO:0043266">
    <property type="term" value="P:regulation of potassium ion transport"/>
    <property type="evidence" value="ECO:0007669"/>
    <property type="project" value="TreeGrafter"/>
</dbReference>
<feature type="transmembrane region" description="Helical" evidence="2">
    <location>
        <begin position="225"/>
        <end position="245"/>
    </location>
</feature>
<dbReference type="AlphaFoldDB" id="A0A5S6QM26"/>
<feature type="transmembrane region" description="Helical" evidence="2">
    <location>
        <begin position="100"/>
        <end position="122"/>
    </location>
</feature>
<evidence type="ECO:0000256" key="2">
    <source>
        <dbReference type="SAM" id="Phobius"/>
    </source>
</evidence>
<evidence type="ECO:0000313" key="4">
    <source>
        <dbReference type="WBParaSite" id="TMUE_2000008265.1"/>
    </source>
</evidence>
<feature type="transmembrane region" description="Helical" evidence="2">
    <location>
        <begin position="162"/>
        <end position="181"/>
    </location>
</feature>
<dbReference type="PANTHER" id="PTHR19444">
    <property type="entry name" value="UNC-93 RELATED"/>
    <property type="match status" value="1"/>
</dbReference>
<protein>
    <submittedName>
        <fullName evidence="4">Major facilitator superfamily associated domain-containing protein</fullName>
    </submittedName>
</protein>
<keyword evidence="2" id="KW-0472">Membrane</keyword>
<sequence>MITNGTYTHWIPATYDQKGRHYREGVKTVTVQVPWSTLGAVNPWYTFSLYFGWIGLSVLLTLLLLDRLKVHFYANKGKASARELLLANVHLMSNGRLKRLIPLFICIGINEVFIVADVMQAYVASVSPQSTVGYVLFCYSLTNLFMSAFIHTAAFHVPRMTFLWVGFITEAGILLVMWLWVPSKDDQAVFYVIVMTWSFSHTIWRTFGQRMLHEAFPDNWDSSFTIYHVGCSVGMSIGFLMKPFGKTEYKIYTVGFALVISMLTIVLSETGKLKQRMQFDIAIVDSRTGASRFV</sequence>
<feature type="transmembrane region" description="Helical" evidence="2">
    <location>
        <begin position="44"/>
        <end position="65"/>
    </location>
</feature>
<dbReference type="PANTHER" id="PTHR19444:SF11">
    <property type="entry name" value="UNC93-LIKE PROTEIN"/>
    <property type="match status" value="1"/>
</dbReference>
<name>A0A5S6QM26_TRIMR</name>